<proteinExistence type="predicted"/>
<dbReference type="Proteomes" id="UP000263517">
    <property type="component" value="Unassembled WGS sequence"/>
</dbReference>
<name>A0A350P5D5_9ALTE</name>
<gene>
    <name evidence="2" type="ORF">DCW74_12310</name>
</gene>
<dbReference type="InterPro" id="IPR018698">
    <property type="entry name" value="VWA-like_dom"/>
</dbReference>
<organism evidence="2 3">
    <name type="scientific">Alteromonas australica</name>
    <dbReference type="NCBI Taxonomy" id="589873"/>
    <lineage>
        <taxon>Bacteria</taxon>
        <taxon>Pseudomonadati</taxon>
        <taxon>Pseudomonadota</taxon>
        <taxon>Gammaproteobacteria</taxon>
        <taxon>Alteromonadales</taxon>
        <taxon>Alteromonadaceae</taxon>
        <taxon>Alteromonas/Salinimonas group</taxon>
        <taxon>Alteromonas</taxon>
    </lineage>
</organism>
<comment type="caution">
    <text evidence="2">The sequence shown here is derived from an EMBL/GenBank/DDBJ whole genome shotgun (WGS) entry which is preliminary data.</text>
</comment>
<evidence type="ECO:0000313" key="3">
    <source>
        <dbReference type="Proteomes" id="UP000263517"/>
    </source>
</evidence>
<reference evidence="2 3" key="1">
    <citation type="journal article" date="2018" name="Nat. Biotechnol.">
        <title>A standardized bacterial taxonomy based on genome phylogeny substantially revises the tree of life.</title>
        <authorList>
            <person name="Parks D.H."/>
            <person name="Chuvochina M."/>
            <person name="Waite D.W."/>
            <person name="Rinke C."/>
            <person name="Skarshewski A."/>
            <person name="Chaumeil P.A."/>
            <person name="Hugenholtz P."/>
        </authorList>
    </citation>
    <scope>NUCLEOTIDE SEQUENCE [LARGE SCALE GENOMIC DNA]</scope>
    <source>
        <strain evidence="2">UBA11978</strain>
    </source>
</reference>
<evidence type="ECO:0000259" key="1">
    <source>
        <dbReference type="Pfam" id="PF09967"/>
    </source>
</evidence>
<dbReference type="Pfam" id="PF09967">
    <property type="entry name" value="DUF2201"/>
    <property type="match status" value="1"/>
</dbReference>
<dbReference type="EMBL" id="DNAN01000439">
    <property type="protein sequence ID" value="HAW76502.1"/>
    <property type="molecule type" value="Genomic_DNA"/>
</dbReference>
<evidence type="ECO:0000313" key="2">
    <source>
        <dbReference type="EMBL" id="HAW76502.1"/>
    </source>
</evidence>
<accession>A0A350P5D5</accession>
<protein>
    <recommendedName>
        <fullName evidence="1">VWA-like domain-containing protein</fullName>
    </recommendedName>
</protein>
<feature type="domain" description="VWA-like" evidence="1">
    <location>
        <begin position="2"/>
        <end position="111"/>
    </location>
</feature>
<sequence length="123" mass="13984">MSIDQSGSVSDEMLAAFYSELNKLADVATFTVIPFDTQVAEDKVYVWKKGEKRKRERVLYGGTCFNAPTEFVNKGKYDGHICLTDMCAPKPKPSKCPRMWMTDSRNGSNPYFKTNERIVIVDK</sequence>
<dbReference type="AlphaFoldDB" id="A0A350P5D5"/>